<evidence type="ECO:0000256" key="2">
    <source>
        <dbReference type="ARBA" id="ARBA00008394"/>
    </source>
</evidence>
<feature type="transmembrane region" description="Helical" evidence="12">
    <location>
        <begin position="89"/>
        <end position="115"/>
    </location>
</feature>
<feature type="transmembrane region" description="Helical" evidence="12">
    <location>
        <begin position="262"/>
        <end position="280"/>
    </location>
</feature>
<evidence type="ECO:0000256" key="11">
    <source>
        <dbReference type="ARBA" id="ARBA00025119"/>
    </source>
</evidence>
<dbReference type="InterPro" id="IPR047817">
    <property type="entry name" value="ABC2_TM_bact-type"/>
</dbReference>
<dbReference type="EMBL" id="CP157675">
    <property type="protein sequence ID" value="XBP70847.1"/>
    <property type="molecule type" value="Genomic_DNA"/>
</dbReference>
<evidence type="ECO:0000256" key="6">
    <source>
        <dbReference type="ARBA" id="ARBA00022475"/>
    </source>
</evidence>
<dbReference type="NCBIfam" id="TIGR01291">
    <property type="entry name" value="nodJ"/>
    <property type="match status" value="1"/>
</dbReference>
<dbReference type="InterPro" id="IPR013525">
    <property type="entry name" value="ABC2_TM"/>
</dbReference>
<keyword evidence="10 12" id="KW-0472">Membrane</keyword>
<evidence type="ECO:0000256" key="1">
    <source>
        <dbReference type="ARBA" id="ARBA00004429"/>
    </source>
</evidence>
<keyword evidence="9 12" id="KW-1133">Transmembrane helix</keyword>
<dbReference type="PRINTS" id="PR00164">
    <property type="entry name" value="ABC2TRNSPORT"/>
</dbReference>
<reference evidence="15" key="1">
    <citation type="submission" date="2024-05" db="EMBL/GenBank/DDBJ databases">
        <authorList>
            <person name="Bunk B."/>
            <person name="Swiderski J."/>
            <person name="Sproer C."/>
            <person name="Thiel V."/>
        </authorList>
    </citation>
    <scope>NUCLEOTIDE SEQUENCE</scope>
    <source>
        <strain evidence="15">DSM 17735</strain>
    </source>
</reference>
<evidence type="ECO:0000256" key="8">
    <source>
        <dbReference type="ARBA" id="ARBA00022692"/>
    </source>
</evidence>
<keyword evidence="8 12" id="KW-0812">Transmembrane</keyword>
<evidence type="ECO:0000256" key="5">
    <source>
        <dbReference type="ARBA" id="ARBA00022458"/>
    </source>
</evidence>
<keyword evidence="4 12" id="KW-0813">Transport</keyword>
<sequence length="286" mass="31586">MMNEATTSTPKPTPAPTPAQAPQPALFRPPQISWRWLPVFRRNLLVWRKLAVPSLVGNIAEPLITLVAFGYGLGMLIGQVQLNGSAVPYILFLASGSICMSAMNAASFEALYSAFSRMNVQRTWDGIMNAPVRLDDVVFAEMLWAAYKSLFTSAVILAVMLALGISHSPMLLLALPLLGLVGIVFASIALIFNALAKGYDFFTYYFSLFLTPTMFLSGVFFPRDQLPGVMRVISDWLPLTAAVELIRPLFLDQWPAQGLRHLAVLVAYGVAAFWIALALTRRRFRN</sequence>
<dbReference type="InterPro" id="IPR051784">
    <property type="entry name" value="Nod_factor_ABC_transporter"/>
</dbReference>
<dbReference type="RefSeq" id="WP_349280175.1">
    <property type="nucleotide sequence ID" value="NZ_CBCSCU010000032.1"/>
</dbReference>
<dbReference type="GO" id="GO:0140359">
    <property type="term" value="F:ABC-type transporter activity"/>
    <property type="evidence" value="ECO:0007669"/>
    <property type="project" value="InterPro"/>
</dbReference>
<evidence type="ECO:0000313" key="15">
    <source>
        <dbReference type="EMBL" id="XBP70847.1"/>
    </source>
</evidence>
<comment type="similarity">
    <text evidence="2">Belongs to the ABC-2 integral membrane protein family. Lipooligosaccharide exporter (TC 3.A.1.102) subfamily.</text>
</comment>
<dbReference type="PROSITE" id="PS51012">
    <property type="entry name" value="ABC_TM2"/>
    <property type="match status" value="1"/>
</dbReference>
<dbReference type="GO" id="GO:0015772">
    <property type="term" value="P:oligosaccharide transport"/>
    <property type="evidence" value="ECO:0007669"/>
    <property type="project" value="InterPro"/>
</dbReference>
<proteinExistence type="inferred from homology"/>
<gene>
    <name evidence="15" type="ORF">ABLV49_03280</name>
</gene>
<keyword evidence="6 12" id="KW-1003">Cell membrane</keyword>
<feature type="transmembrane region" description="Helical" evidence="12">
    <location>
        <begin position="172"/>
        <end position="196"/>
    </location>
</feature>
<accession>A0AAU7LT74</accession>
<dbReference type="PANTHER" id="PTHR43229:SF2">
    <property type="entry name" value="NODULATION PROTEIN J"/>
    <property type="match status" value="1"/>
</dbReference>
<dbReference type="PIRSF" id="PIRSF006648">
    <property type="entry name" value="DrrB"/>
    <property type="match status" value="1"/>
</dbReference>
<dbReference type="GO" id="GO:0043190">
    <property type="term" value="C:ATP-binding cassette (ABC) transporter complex"/>
    <property type="evidence" value="ECO:0007669"/>
    <property type="project" value="InterPro"/>
</dbReference>
<protein>
    <recommendedName>
        <fullName evidence="12">Transport permease protein</fullName>
    </recommendedName>
</protein>
<feature type="transmembrane region" description="Helical" evidence="12">
    <location>
        <begin position="144"/>
        <end position="165"/>
    </location>
</feature>
<evidence type="ECO:0000256" key="4">
    <source>
        <dbReference type="ARBA" id="ARBA00022448"/>
    </source>
</evidence>
<evidence type="ECO:0000256" key="13">
    <source>
        <dbReference type="SAM" id="MobiDB-lite"/>
    </source>
</evidence>
<evidence type="ECO:0000256" key="3">
    <source>
        <dbReference type="ARBA" id="ARBA00011350"/>
    </source>
</evidence>
<evidence type="ECO:0000256" key="10">
    <source>
        <dbReference type="ARBA" id="ARBA00023136"/>
    </source>
</evidence>
<comment type="function">
    <text evidence="11">Part of the ABC transporter complex NodIJ involved in the export of the nodulation factors (Nod factors), the bacterial signal molecules that induce symbiosis and subsequent nodulation induction. Nod factors are LCO (lipo-chitin oligosaccharide), a modified beta-1,4-linked N-acetylglucosamine oligosaccharide. This subunit encodes the transporter.</text>
</comment>
<feature type="region of interest" description="Disordered" evidence="13">
    <location>
        <begin position="1"/>
        <end position="24"/>
    </location>
</feature>
<evidence type="ECO:0000256" key="9">
    <source>
        <dbReference type="ARBA" id="ARBA00022989"/>
    </source>
</evidence>
<dbReference type="PANTHER" id="PTHR43229">
    <property type="entry name" value="NODULATION PROTEIN J"/>
    <property type="match status" value="1"/>
</dbReference>
<evidence type="ECO:0000256" key="7">
    <source>
        <dbReference type="ARBA" id="ARBA00022519"/>
    </source>
</evidence>
<keyword evidence="5" id="KW-0536">Nodulation</keyword>
<dbReference type="Pfam" id="PF01061">
    <property type="entry name" value="ABC2_membrane"/>
    <property type="match status" value="1"/>
</dbReference>
<dbReference type="InterPro" id="IPR005981">
    <property type="entry name" value="ABC_transptNodJ"/>
</dbReference>
<feature type="domain" description="ABC transmembrane type-2" evidence="14">
    <location>
        <begin position="53"/>
        <end position="283"/>
    </location>
</feature>
<feature type="compositionally biased region" description="Pro residues" evidence="13">
    <location>
        <begin position="11"/>
        <end position="21"/>
    </location>
</feature>
<evidence type="ECO:0000256" key="12">
    <source>
        <dbReference type="RuleBase" id="RU361157"/>
    </source>
</evidence>
<organism evidence="15">
    <name type="scientific">Polaromonas hydrogenivorans</name>
    <dbReference type="NCBI Taxonomy" id="335476"/>
    <lineage>
        <taxon>Bacteria</taxon>
        <taxon>Pseudomonadati</taxon>
        <taxon>Pseudomonadota</taxon>
        <taxon>Betaproteobacteria</taxon>
        <taxon>Burkholderiales</taxon>
        <taxon>Comamonadaceae</taxon>
        <taxon>Polaromonas</taxon>
    </lineage>
</organism>
<comment type="subcellular location">
    <subcellularLocation>
        <location evidence="1 12">Cell inner membrane</location>
        <topology evidence="1 12">Multi-pass membrane protein</topology>
    </subcellularLocation>
</comment>
<name>A0AAU7LT74_9BURK</name>
<keyword evidence="7" id="KW-0997">Cell inner membrane</keyword>
<feature type="transmembrane region" description="Helical" evidence="12">
    <location>
        <begin position="202"/>
        <end position="221"/>
    </location>
</feature>
<feature type="transmembrane region" description="Helical" evidence="12">
    <location>
        <begin position="55"/>
        <end position="77"/>
    </location>
</feature>
<evidence type="ECO:0000259" key="14">
    <source>
        <dbReference type="PROSITE" id="PS51012"/>
    </source>
</evidence>
<feature type="compositionally biased region" description="Low complexity" evidence="13">
    <location>
        <begin position="1"/>
        <end position="10"/>
    </location>
</feature>
<dbReference type="AlphaFoldDB" id="A0AAU7LT74"/>
<dbReference type="InterPro" id="IPR000412">
    <property type="entry name" value="ABC_2_transport"/>
</dbReference>
<comment type="subunit">
    <text evidence="3">The complex is composed of two ATP-binding proteins (NodI) and two transmembrane proteins (NodJ).</text>
</comment>